<reference evidence="1 2" key="1">
    <citation type="journal article" date="2021" name="BMC Genomics">
        <title>Datura genome reveals duplications of psychoactive alkaloid biosynthetic genes and high mutation rate following tissue culture.</title>
        <authorList>
            <person name="Rajewski A."/>
            <person name="Carter-House D."/>
            <person name="Stajich J."/>
            <person name="Litt A."/>
        </authorList>
    </citation>
    <scope>NUCLEOTIDE SEQUENCE [LARGE SCALE GENOMIC DNA]</scope>
    <source>
        <strain evidence="1">AR-01</strain>
    </source>
</reference>
<dbReference type="EMBL" id="JACEIK010003906">
    <property type="protein sequence ID" value="MCD9643501.1"/>
    <property type="molecule type" value="Genomic_DNA"/>
</dbReference>
<evidence type="ECO:0000313" key="2">
    <source>
        <dbReference type="Proteomes" id="UP000823775"/>
    </source>
</evidence>
<proteinExistence type="predicted"/>
<sequence length="135" mass="15101">MWASLTSSSVAPSATTAFSTRIVATTTAKHRSQYKCVIGVKVKEKARDMVVRPRGNQLEEAIQVSSIDRNIQEIIKSSRMIIGGKKVVQLKGQRLILMALLHPEQQLVDTSFLRMSCVNDIMRPEKFGIEQVSEK</sequence>
<gene>
    <name evidence="1" type="ORF">HAX54_031066</name>
</gene>
<comment type="caution">
    <text evidence="1">The sequence shown here is derived from an EMBL/GenBank/DDBJ whole genome shotgun (WGS) entry which is preliminary data.</text>
</comment>
<accession>A0ABS8VAY8</accession>
<name>A0ABS8VAY8_DATST</name>
<protein>
    <submittedName>
        <fullName evidence="1">Uncharacterized protein</fullName>
    </submittedName>
</protein>
<organism evidence="1 2">
    <name type="scientific">Datura stramonium</name>
    <name type="common">Jimsonweed</name>
    <name type="synonym">Common thornapple</name>
    <dbReference type="NCBI Taxonomy" id="4076"/>
    <lineage>
        <taxon>Eukaryota</taxon>
        <taxon>Viridiplantae</taxon>
        <taxon>Streptophyta</taxon>
        <taxon>Embryophyta</taxon>
        <taxon>Tracheophyta</taxon>
        <taxon>Spermatophyta</taxon>
        <taxon>Magnoliopsida</taxon>
        <taxon>eudicotyledons</taxon>
        <taxon>Gunneridae</taxon>
        <taxon>Pentapetalae</taxon>
        <taxon>asterids</taxon>
        <taxon>lamiids</taxon>
        <taxon>Solanales</taxon>
        <taxon>Solanaceae</taxon>
        <taxon>Solanoideae</taxon>
        <taxon>Datureae</taxon>
        <taxon>Datura</taxon>
    </lineage>
</organism>
<evidence type="ECO:0000313" key="1">
    <source>
        <dbReference type="EMBL" id="MCD9643501.1"/>
    </source>
</evidence>
<keyword evidence="2" id="KW-1185">Reference proteome</keyword>
<dbReference type="Proteomes" id="UP000823775">
    <property type="component" value="Unassembled WGS sequence"/>
</dbReference>